<feature type="region of interest" description="Disordered" evidence="1">
    <location>
        <begin position="91"/>
        <end position="112"/>
    </location>
</feature>
<gene>
    <name evidence="2" type="primary">RvY_01459-1</name>
    <name evidence="2" type="synonym">RvY_01459.1</name>
    <name evidence="2" type="ORF">RvY_01459</name>
</gene>
<evidence type="ECO:0000256" key="1">
    <source>
        <dbReference type="SAM" id="MobiDB-lite"/>
    </source>
</evidence>
<sequence length="112" mass="12180">MDENGGKELLRTLLPFELQCCSLRNTILGAFPPEEDSKDDKTVNYPDGTMVSPFSLMAPSPVALGSFMNIDAVGRTSRRGSNISASNVKQDVDAVRRGQPASMDMTDLRSLK</sequence>
<organism evidence="2 3">
    <name type="scientific">Ramazzottius varieornatus</name>
    <name type="common">Water bear</name>
    <name type="synonym">Tardigrade</name>
    <dbReference type="NCBI Taxonomy" id="947166"/>
    <lineage>
        <taxon>Eukaryota</taxon>
        <taxon>Metazoa</taxon>
        <taxon>Ecdysozoa</taxon>
        <taxon>Tardigrada</taxon>
        <taxon>Eutardigrada</taxon>
        <taxon>Parachela</taxon>
        <taxon>Hypsibioidea</taxon>
        <taxon>Ramazzottiidae</taxon>
        <taxon>Ramazzottius</taxon>
    </lineage>
</organism>
<evidence type="ECO:0000313" key="2">
    <source>
        <dbReference type="EMBL" id="GAU88834.1"/>
    </source>
</evidence>
<keyword evidence="3" id="KW-1185">Reference proteome</keyword>
<dbReference type="AlphaFoldDB" id="A0A1D1UGE1"/>
<reference evidence="2 3" key="1">
    <citation type="journal article" date="2016" name="Nat. Commun.">
        <title>Extremotolerant tardigrade genome and improved radiotolerance of human cultured cells by tardigrade-unique protein.</title>
        <authorList>
            <person name="Hashimoto T."/>
            <person name="Horikawa D.D."/>
            <person name="Saito Y."/>
            <person name="Kuwahara H."/>
            <person name="Kozuka-Hata H."/>
            <person name="Shin-I T."/>
            <person name="Minakuchi Y."/>
            <person name="Ohishi K."/>
            <person name="Motoyama A."/>
            <person name="Aizu T."/>
            <person name="Enomoto A."/>
            <person name="Kondo K."/>
            <person name="Tanaka S."/>
            <person name="Hara Y."/>
            <person name="Koshikawa S."/>
            <person name="Sagara H."/>
            <person name="Miura T."/>
            <person name="Yokobori S."/>
            <person name="Miyagawa K."/>
            <person name="Suzuki Y."/>
            <person name="Kubo T."/>
            <person name="Oyama M."/>
            <person name="Kohara Y."/>
            <person name="Fujiyama A."/>
            <person name="Arakawa K."/>
            <person name="Katayama T."/>
            <person name="Toyoda A."/>
            <person name="Kunieda T."/>
        </authorList>
    </citation>
    <scope>NUCLEOTIDE SEQUENCE [LARGE SCALE GENOMIC DNA]</scope>
    <source>
        <strain evidence="2 3">YOKOZUNA-1</strain>
    </source>
</reference>
<protein>
    <submittedName>
        <fullName evidence="2">Uncharacterized protein</fullName>
    </submittedName>
</protein>
<accession>A0A1D1UGE1</accession>
<dbReference type="Proteomes" id="UP000186922">
    <property type="component" value="Unassembled WGS sequence"/>
</dbReference>
<name>A0A1D1UGE1_RAMVA</name>
<comment type="caution">
    <text evidence="2">The sequence shown here is derived from an EMBL/GenBank/DDBJ whole genome shotgun (WGS) entry which is preliminary data.</text>
</comment>
<proteinExistence type="predicted"/>
<evidence type="ECO:0000313" key="3">
    <source>
        <dbReference type="Proteomes" id="UP000186922"/>
    </source>
</evidence>
<dbReference type="EMBL" id="BDGG01000001">
    <property type="protein sequence ID" value="GAU88834.1"/>
    <property type="molecule type" value="Genomic_DNA"/>
</dbReference>